<dbReference type="PROSITE" id="PS00041">
    <property type="entry name" value="HTH_ARAC_FAMILY_1"/>
    <property type="match status" value="1"/>
</dbReference>
<dbReference type="InterPro" id="IPR002818">
    <property type="entry name" value="DJ-1/PfpI"/>
</dbReference>
<dbReference type="SUPFAM" id="SSF52317">
    <property type="entry name" value="Class I glutamine amidotransferase-like"/>
    <property type="match status" value="1"/>
</dbReference>
<dbReference type="Gene3D" id="3.40.50.880">
    <property type="match status" value="1"/>
</dbReference>
<dbReference type="InterPro" id="IPR009057">
    <property type="entry name" value="Homeodomain-like_sf"/>
</dbReference>
<evidence type="ECO:0000256" key="3">
    <source>
        <dbReference type="ARBA" id="ARBA00023163"/>
    </source>
</evidence>
<dbReference type="Pfam" id="PF12833">
    <property type="entry name" value="HTH_18"/>
    <property type="match status" value="1"/>
</dbReference>
<dbReference type="InterPro" id="IPR052158">
    <property type="entry name" value="INH-QAR"/>
</dbReference>
<proteinExistence type="predicted"/>
<comment type="caution">
    <text evidence="5">The sequence shown here is derived from an EMBL/GenBank/DDBJ whole genome shotgun (WGS) entry which is preliminary data.</text>
</comment>
<dbReference type="EMBL" id="JZRB01000014">
    <property type="protein sequence ID" value="KJV35737.1"/>
    <property type="molecule type" value="Genomic_DNA"/>
</dbReference>
<dbReference type="Gene3D" id="1.10.10.60">
    <property type="entry name" value="Homeodomain-like"/>
    <property type="match status" value="1"/>
</dbReference>
<dbReference type="PANTHER" id="PTHR43130">
    <property type="entry name" value="ARAC-FAMILY TRANSCRIPTIONAL REGULATOR"/>
    <property type="match status" value="1"/>
</dbReference>
<dbReference type="AlphaFoldDB" id="A0A0F3KXQ9"/>
<keyword evidence="2" id="KW-0238">DNA-binding</keyword>
<protein>
    <submittedName>
        <fullName evidence="5">AraC family transcriptional regulator</fullName>
    </submittedName>
</protein>
<dbReference type="PANTHER" id="PTHR43130:SF3">
    <property type="entry name" value="HTH-TYPE TRANSCRIPTIONAL REGULATOR RV1931C"/>
    <property type="match status" value="1"/>
</dbReference>
<evidence type="ECO:0000256" key="2">
    <source>
        <dbReference type="ARBA" id="ARBA00023125"/>
    </source>
</evidence>
<evidence type="ECO:0000313" key="6">
    <source>
        <dbReference type="Proteomes" id="UP000033651"/>
    </source>
</evidence>
<evidence type="ECO:0000313" key="5">
    <source>
        <dbReference type="EMBL" id="KJV35737.1"/>
    </source>
</evidence>
<keyword evidence="1" id="KW-0805">Transcription regulation</keyword>
<dbReference type="GO" id="GO:0043565">
    <property type="term" value="F:sequence-specific DNA binding"/>
    <property type="evidence" value="ECO:0007669"/>
    <property type="project" value="InterPro"/>
</dbReference>
<dbReference type="GO" id="GO:0003700">
    <property type="term" value="F:DNA-binding transcription factor activity"/>
    <property type="evidence" value="ECO:0007669"/>
    <property type="project" value="InterPro"/>
</dbReference>
<dbReference type="PROSITE" id="PS01124">
    <property type="entry name" value="HTH_ARAC_FAMILY_2"/>
    <property type="match status" value="1"/>
</dbReference>
<accession>A0A0F3KXQ9</accession>
<dbReference type="RefSeq" id="WP_045828834.1">
    <property type="nucleotide sequence ID" value="NZ_JZRB01000014.1"/>
</dbReference>
<dbReference type="SUPFAM" id="SSF46689">
    <property type="entry name" value="Homeodomain-like"/>
    <property type="match status" value="2"/>
</dbReference>
<keyword evidence="6" id="KW-1185">Reference proteome</keyword>
<dbReference type="InterPro" id="IPR029062">
    <property type="entry name" value="Class_I_gatase-like"/>
</dbReference>
<organism evidence="5 6">
    <name type="scientific">Luteibacter yeojuensis</name>
    <dbReference type="NCBI Taxonomy" id="345309"/>
    <lineage>
        <taxon>Bacteria</taxon>
        <taxon>Pseudomonadati</taxon>
        <taxon>Pseudomonadota</taxon>
        <taxon>Gammaproteobacteria</taxon>
        <taxon>Lysobacterales</taxon>
        <taxon>Rhodanobacteraceae</taxon>
        <taxon>Luteibacter</taxon>
    </lineage>
</organism>
<dbReference type="Proteomes" id="UP000033651">
    <property type="component" value="Unassembled WGS sequence"/>
</dbReference>
<sequence>MHRVGYVLSDSFQMMALGTQAVFEFANQLVGSEYYRVQVYAPGGGPVRSSIGTAVATEALTARTPADTWMIPGLYDPTTTPADPAVLDFLAGRAQRARRIAGLCTGGFMLAEAGLLDGRRATTHWIYADAMRERFPGVLIEPDRIFVTDGPMWTSAGMTAGLDLALGLVEKDLGSDITRALAHRLVMPHRRSGGQTQHSEMLMLAPRSDRIQDTLDYARRNLSQALGVDELAAVAHLSPRQFSRVFTAETGESPARAVEKLRLEAARTMIEQSRHSLEVVARETGFRDRRHLREVFLRGYGIPPQAVRRTARA</sequence>
<dbReference type="SMART" id="SM00342">
    <property type="entry name" value="HTH_ARAC"/>
    <property type="match status" value="1"/>
</dbReference>
<feature type="domain" description="HTH araC/xylS-type" evidence="4">
    <location>
        <begin position="212"/>
        <end position="310"/>
    </location>
</feature>
<dbReference type="InterPro" id="IPR018060">
    <property type="entry name" value="HTH_AraC"/>
</dbReference>
<name>A0A0F3KXQ9_9GAMM</name>
<evidence type="ECO:0000259" key="4">
    <source>
        <dbReference type="PROSITE" id="PS01124"/>
    </source>
</evidence>
<evidence type="ECO:0000256" key="1">
    <source>
        <dbReference type="ARBA" id="ARBA00023015"/>
    </source>
</evidence>
<dbReference type="CDD" id="cd03137">
    <property type="entry name" value="GATase1_AraC_1"/>
    <property type="match status" value="1"/>
</dbReference>
<dbReference type="OrthoDB" id="9803764at2"/>
<dbReference type="PATRIC" id="fig|345309.4.peg.603"/>
<gene>
    <name evidence="5" type="ORF">VI08_06995</name>
</gene>
<reference evidence="5 6" key="1">
    <citation type="submission" date="2015-03" db="EMBL/GenBank/DDBJ databases">
        <title>Draft genome sequence of Luteibacter yeojuensis strain SU11.</title>
        <authorList>
            <person name="Sulaiman J."/>
            <person name="Priya K."/>
            <person name="Chan K.-G."/>
        </authorList>
    </citation>
    <scope>NUCLEOTIDE SEQUENCE [LARGE SCALE GENOMIC DNA]</scope>
    <source>
        <strain evidence="5 6">SU11</strain>
    </source>
</reference>
<dbReference type="InterPro" id="IPR018062">
    <property type="entry name" value="HTH_AraC-typ_CS"/>
</dbReference>
<keyword evidence="3" id="KW-0804">Transcription</keyword>
<dbReference type="Pfam" id="PF01965">
    <property type="entry name" value="DJ-1_PfpI"/>
    <property type="match status" value="1"/>
</dbReference>